<reference evidence="2" key="1">
    <citation type="journal article" date="2014" name="Front. Microbiol.">
        <title>High frequency of phylogenetically diverse reductive dehalogenase-homologous genes in deep subseafloor sedimentary metagenomes.</title>
        <authorList>
            <person name="Kawai M."/>
            <person name="Futagami T."/>
            <person name="Toyoda A."/>
            <person name="Takaki Y."/>
            <person name="Nishi S."/>
            <person name="Hori S."/>
            <person name="Arai W."/>
            <person name="Tsubouchi T."/>
            <person name="Morono Y."/>
            <person name="Uchiyama I."/>
            <person name="Ito T."/>
            <person name="Fujiyama A."/>
            <person name="Inagaki F."/>
            <person name="Takami H."/>
        </authorList>
    </citation>
    <scope>NUCLEOTIDE SEQUENCE</scope>
    <source>
        <strain evidence="2">Expedition CK06-06</strain>
    </source>
</reference>
<keyword evidence="1" id="KW-1133">Transmembrane helix</keyword>
<protein>
    <submittedName>
        <fullName evidence="2">Uncharacterized protein</fullName>
    </submittedName>
</protein>
<comment type="caution">
    <text evidence="2">The sequence shown here is derived from an EMBL/GenBank/DDBJ whole genome shotgun (WGS) entry which is preliminary data.</text>
</comment>
<organism evidence="2">
    <name type="scientific">marine sediment metagenome</name>
    <dbReference type="NCBI Taxonomy" id="412755"/>
    <lineage>
        <taxon>unclassified sequences</taxon>
        <taxon>metagenomes</taxon>
        <taxon>ecological metagenomes</taxon>
    </lineage>
</organism>
<accession>X0ZY11</accession>
<evidence type="ECO:0000313" key="2">
    <source>
        <dbReference type="EMBL" id="GAG74735.1"/>
    </source>
</evidence>
<dbReference type="AlphaFoldDB" id="X0ZY11"/>
<feature type="transmembrane region" description="Helical" evidence="1">
    <location>
        <begin position="12"/>
        <end position="33"/>
    </location>
</feature>
<proteinExistence type="predicted"/>
<keyword evidence="1" id="KW-0812">Transmembrane</keyword>
<dbReference type="EMBL" id="BART01018336">
    <property type="protein sequence ID" value="GAG74735.1"/>
    <property type="molecule type" value="Genomic_DNA"/>
</dbReference>
<gene>
    <name evidence="2" type="ORF">S01H4_34626</name>
</gene>
<feature type="non-terminal residue" evidence="2">
    <location>
        <position position="1"/>
    </location>
</feature>
<keyword evidence="1" id="KW-0472">Membrane</keyword>
<evidence type="ECO:0000256" key="1">
    <source>
        <dbReference type="SAM" id="Phobius"/>
    </source>
</evidence>
<name>X0ZY11_9ZZZZ</name>
<sequence length="56" mass="6050">AEIWSGKKKMDSASAVIITSVALLAIFSAYAWWQLNKQPAAARLQTPCYTCGGGFK</sequence>